<dbReference type="FunFam" id="2.70.20.10:FF:000004">
    <property type="entry name" value="DNA topoisomerase"/>
    <property type="match status" value="1"/>
</dbReference>
<dbReference type="PROSITE" id="PS00396">
    <property type="entry name" value="TOPO_IA_1"/>
    <property type="match status" value="1"/>
</dbReference>
<comment type="function">
    <text evidence="14">Releases the supercoiling and torsional tension of DNA introduced during the DNA replication and transcription by transiently cleaving and rejoining one strand of the DNA duplex. Introduces a single-strand break via transesterification at a target site in duplex DNA. The scissile phosphodiester is attacked by the catalytic tyrosine of the enzyme, resulting in the formation of a DNA-(5'-phosphotyrosyl)-enzyme intermediate and the expulsion of a 3'-OH DNA strand. The free DNA strand than undergoes passage around the unbroken strand thus removing DNA supercoils. Finally, in the religation step, the DNA 3'-OH attacks the covalent intermediate to expel the active-site tyrosine and restore the DNA phosphodiester backbone. Weakly relaxes negative supercoils and displays a distinct preference for binding single-stranded DNA.</text>
</comment>
<evidence type="ECO:0000256" key="9">
    <source>
        <dbReference type="ARBA" id="ARBA00022842"/>
    </source>
</evidence>
<dbReference type="InterPro" id="IPR000380">
    <property type="entry name" value="Topo_IA"/>
</dbReference>
<dbReference type="GO" id="GO:0008270">
    <property type="term" value="F:zinc ion binding"/>
    <property type="evidence" value="ECO:0007669"/>
    <property type="project" value="UniProtKB-KW"/>
</dbReference>
<dbReference type="GO" id="GO:0006310">
    <property type="term" value="P:DNA recombination"/>
    <property type="evidence" value="ECO:0007669"/>
    <property type="project" value="TreeGrafter"/>
</dbReference>
<dbReference type="PROSITE" id="PS51999">
    <property type="entry name" value="ZF_GRF"/>
    <property type="match status" value="1"/>
</dbReference>
<dbReference type="PRINTS" id="PR00417">
    <property type="entry name" value="PRTPISMRASEI"/>
</dbReference>
<dbReference type="FunFam" id="3.40.50.140:FF:000003">
    <property type="entry name" value="DNA topoisomerase"/>
    <property type="match status" value="1"/>
</dbReference>
<evidence type="ECO:0000256" key="16">
    <source>
        <dbReference type="PROSITE-ProRule" id="PRU01343"/>
    </source>
</evidence>
<dbReference type="PANTHER" id="PTHR11390:SF21">
    <property type="entry name" value="DNA TOPOISOMERASE 3-ALPHA"/>
    <property type="match status" value="1"/>
</dbReference>
<keyword evidence="8" id="KW-0862">Zinc</keyword>
<dbReference type="SMART" id="SM00436">
    <property type="entry name" value="TOP1Bc"/>
    <property type="match status" value="1"/>
</dbReference>
<dbReference type="GO" id="GO:0003917">
    <property type="term" value="F:DNA topoisomerase type I (single strand cut, ATP-independent) activity"/>
    <property type="evidence" value="ECO:0007669"/>
    <property type="project" value="UniProtKB-EC"/>
</dbReference>
<dbReference type="InterPro" id="IPR003602">
    <property type="entry name" value="Topo_IA_DNA-bd_dom"/>
</dbReference>
<feature type="region of interest" description="Disordered" evidence="18">
    <location>
        <begin position="821"/>
        <end position="936"/>
    </location>
</feature>
<feature type="domain" description="Toprim" evidence="19">
    <location>
        <begin position="78"/>
        <end position="222"/>
    </location>
</feature>
<dbReference type="InterPro" id="IPR003601">
    <property type="entry name" value="Topo_IA_2"/>
</dbReference>
<dbReference type="SMART" id="SM00493">
    <property type="entry name" value="TOPRIM"/>
    <property type="match status" value="1"/>
</dbReference>
<dbReference type="CDD" id="cd00186">
    <property type="entry name" value="TOP1Ac"/>
    <property type="match status" value="1"/>
</dbReference>
<dbReference type="InterPro" id="IPR034144">
    <property type="entry name" value="TOPRIM_TopoIII"/>
</dbReference>
<evidence type="ECO:0000256" key="4">
    <source>
        <dbReference type="ARBA" id="ARBA00009446"/>
    </source>
</evidence>
<dbReference type="GO" id="GO:0005654">
    <property type="term" value="C:nucleoplasm"/>
    <property type="evidence" value="ECO:0007669"/>
    <property type="project" value="UniProtKB-ARBA"/>
</dbReference>
<dbReference type="CDD" id="cd03362">
    <property type="entry name" value="TOPRIM_TopoIA_TopoIII"/>
    <property type="match status" value="1"/>
</dbReference>
<evidence type="ECO:0000256" key="17">
    <source>
        <dbReference type="RuleBase" id="RU362092"/>
    </source>
</evidence>
<dbReference type="EC" id="5.6.2.1" evidence="17"/>
<keyword evidence="11 17" id="KW-0238">DNA-binding</keyword>
<dbReference type="GO" id="GO:0006265">
    <property type="term" value="P:DNA topological change"/>
    <property type="evidence" value="ECO:0007669"/>
    <property type="project" value="InterPro"/>
</dbReference>
<keyword evidence="5" id="KW-0479">Metal-binding</keyword>
<dbReference type="Pfam" id="PF01131">
    <property type="entry name" value="Topoisom_bac"/>
    <property type="match status" value="1"/>
</dbReference>
<feature type="compositionally biased region" description="Low complexity" evidence="18">
    <location>
        <begin position="880"/>
        <end position="891"/>
    </location>
</feature>
<dbReference type="Pfam" id="PF01751">
    <property type="entry name" value="Toprim"/>
    <property type="match status" value="1"/>
</dbReference>
<feature type="domain" description="Topo IA-type catalytic" evidence="21">
    <location>
        <begin position="240"/>
        <end position="658"/>
    </location>
</feature>
<dbReference type="Gene3D" id="2.70.20.10">
    <property type="entry name" value="Topoisomerase I, domain 3"/>
    <property type="match status" value="1"/>
</dbReference>
<evidence type="ECO:0000256" key="15">
    <source>
        <dbReference type="ARBA" id="ARBA00064039"/>
    </source>
</evidence>
<keyword evidence="13 17" id="KW-0413">Isomerase</keyword>
<dbReference type="FunFam" id="1.10.460.10:FF:000020">
    <property type="entry name" value="DNA topoisomerase 3-alpha"/>
    <property type="match status" value="1"/>
</dbReference>
<feature type="compositionally biased region" description="Low complexity" evidence="18">
    <location>
        <begin position="908"/>
        <end position="934"/>
    </location>
</feature>
<feature type="non-terminal residue" evidence="22">
    <location>
        <position position="1038"/>
    </location>
</feature>
<dbReference type="InterPro" id="IPR013826">
    <property type="entry name" value="Topo_IA_cen_sub3"/>
</dbReference>
<evidence type="ECO:0000313" key="22">
    <source>
        <dbReference type="EMBL" id="KAK8730114.1"/>
    </source>
</evidence>
<dbReference type="GO" id="GO:0003677">
    <property type="term" value="F:DNA binding"/>
    <property type="evidence" value="ECO:0007669"/>
    <property type="project" value="UniProtKB-KW"/>
</dbReference>
<sequence length="1038" mass="115059">MFVNSFFKVTLAFRAGLRRSFTTLSSHCLHLLPQSSIPGSVSKVWLFLHLHCDLTRWLHVATCYSYIEKDRIDSKMVRVLNVAEKNDAAKNLAEIMSRGGYSRRDGYSVYNKIYEFNLMLNGQQCHMVMTSVSGHLLSHEFTGNYRKWLGCNPLQLFDAPVVKGCIQNMDPIKRTLEKEARAASRLIIWTDCDREGENIGFEISEVCQAVKPSLVVQRAKFSEITFMSVQRALHNLATPDKLQSDAVDVRSELDLRIGAAFTRFQTLRLQKVFPQALAETLISYGSCQFPTLGFVVERYKAIQQFIPEQFWKIKVTHAGEEGVIEFSWRRVRLFDQAVCTVLFEMCEDNPQARVTKVITKNKSKWRPLPLDTVELEKLASRRFHISAKETMKIAEKLYTQGYISYPRTETNIFPKELDLLPLVEMQTQDQNWGGFAAGVLEDGPNPRKGKKSDQAHPPIHPTKYTSDLHGNDQKIYEFIVRRFLACLSKDAKGLETIVDIEIAGEEFTTGGLIILERNYLDVYPYDRWSDKVMPQYEEGQVFDPTSLEIVDGETSPPPLLTEADLIALMEKHGIGTDATHADHIETIKSRMYVGLQDTRFVPGQLGMGLVEGYDSMGFHMSKPNLRAELEADLKRICDGTKDPQLVLHEQIGKYRHVFEEALRQASKIDAALAQFLNEEPQHPSVDNPIPDIPQFTPVCKCSSCGCDVVVKQKRNSGYYLSCQNFPQCRCVLWLPESIIGVTVCEQSCTRCNGSPKKLKLKFQPRSYLPFLPDEYETCLGGCDQHILQTLDITAITFSGQGGEHPVAGRPSAVGGQLVARRPSAVGGQPVAGRPSAVGGQPVAGRPSAGGGQPVAGRPSASGGQSVARRPSASLSNSGYSSTNFSTINNSNQWRIGFGQQRGNSPNINSSRTANTLNNTSNSSNGGQGGAHSNSFIDSSGTSALDSGFTSFGVSQSLSHLPWNGNKSEDQANAIVCNCNEDAIILTVRKEGPNKGRQFYKCPKMQGQGCNFFLWADCGGNTGSRENNDRNNEGGGEGS</sequence>
<comment type="function">
    <text evidence="17">Introduces a single-strand break via transesterification at a target site in duplex DNA. Releases the supercoiling and torsional tension of DNA introduced during the DNA replication and transcription by transiently cleaving and rejoining one strand of the DNA duplex. The scissile phosphodiester is attacked by the catalytic tyrosine of the enzyme, resulting in the formation of a DNA-(5'-phosphotyrosyl)-enzyme intermediate and the expulsion of a 3'-OH DNA strand.</text>
</comment>
<dbReference type="InterPro" id="IPR013824">
    <property type="entry name" value="Topo_IA_cen_sub1"/>
</dbReference>
<evidence type="ECO:0000256" key="8">
    <source>
        <dbReference type="ARBA" id="ARBA00022833"/>
    </source>
</evidence>
<evidence type="ECO:0000256" key="10">
    <source>
        <dbReference type="ARBA" id="ARBA00023029"/>
    </source>
</evidence>
<keyword evidence="12" id="KW-0496">Mitochondrion</keyword>
<dbReference type="SUPFAM" id="SSF56712">
    <property type="entry name" value="Prokaryotic type I DNA topoisomerase"/>
    <property type="match status" value="1"/>
</dbReference>
<dbReference type="InterPro" id="IPR023405">
    <property type="entry name" value="Topo_IA_core_domain"/>
</dbReference>
<dbReference type="Pfam" id="PF06839">
    <property type="entry name" value="Zn_ribbon_GRF"/>
    <property type="match status" value="1"/>
</dbReference>
<dbReference type="InterPro" id="IPR023406">
    <property type="entry name" value="Topo_IA_AS"/>
</dbReference>
<keyword evidence="9" id="KW-0460">Magnesium</keyword>
<evidence type="ECO:0000256" key="5">
    <source>
        <dbReference type="ARBA" id="ARBA00022723"/>
    </source>
</evidence>
<dbReference type="GO" id="GO:0005759">
    <property type="term" value="C:mitochondrial matrix"/>
    <property type="evidence" value="ECO:0007669"/>
    <property type="project" value="UniProtKB-SubCell"/>
</dbReference>
<keyword evidence="10 17" id="KW-0799">Topoisomerase</keyword>
<evidence type="ECO:0000256" key="7">
    <source>
        <dbReference type="ARBA" id="ARBA00022771"/>
    </source>
</evidence>
<comment type="subunit">
    <text evidence="15">Binds ssDNA. Interacts (via N-terminal region) with BLM; the interaction is direct. Directly interacts with RMI1. Component of the RMI complex, containing at least TOP3A, RMI1 and RMI2. The RMI complex interacts with BLM.</text>
</comment>
<keyword evidence="23" id="KW-1185">Reference proteome</keyword>
<dbReference type="PROSITE" id="PS50880">
    <property type="entry name" value="TOPRIM"/>
    <property type="match status" value="1"/>
</dbReference>
<evidence type="ECO:0000259" key="20">
    <source>
        <dbReference type="PROSITE" id="PS51999"/>
    </source>
</evidence>
<dbReference type="Gene3D" id="3.30.65.10">
    <property type="entry name" value="Bacterial Topoisomerase I, domain 1"/>
    <property type="match status" value="1"/>
</dbReference>
<evidence type="ECO:0000313" key="23">
    <source>
        <dbReference type="Proteomes" id="UP001445076"/>
    </source>
</evidence>
<feature type="region of interest" description="Disordered" evidence="18">
    <location>
        <begin position="443"/>
        <end position="466"/>
    </location>
</feature>
<dbReference type="InterPro" id="IPR010666">
    <property type="entry name" value="Znf_GRF"/>
</dbReference>
<comment type="similarity">
    <text evidence="4 17">Belongs to the type IA topoisomerase family.</text>
</comment>
<dbReference type="EMBL" id="JARKIK010000066">
    <property type="protein sequence ID" value="KAK8730114.1"/>
    <property type="molecule type" value="Genomic_DNA"/>
</dbReference>
<keyword evidence="7 16" id="KW-0863">Zinc-finger</keyword>
<dbReference type="PANTHER" id="PTHR11390">
    <property type="entry name" value="PROKARYOTIC DNA TOPOISOMERASE"/>
    <property type="match status" value="1"/>
</dbReference>
<evidence type="ECO:0000256" key="13">
    <source>
        <dbReference type="ARBA" id="ARBA00023235"/>
    </source>
</evidence>
<dbReference type="Gene3D" id="3.40.50.140">
    <property type="match status" value="1"/>
</dbReference>
<evidence type="ECO:0000259" key="19">
    <source>
        <dbReference type="PROSITE" id="PS50880"/>
    </source>
</evidence>
<reference evidence="22 23" key="1">
    <citation type="journal article" date="2024" name="BMC Genomics">
        <title>Genome assembly of redclaw crayfish (Cherax quadricarinatus) provides insights into its immune adaptation and hypoxia tolerance.</title>
        <authorList>
            <person name="Liu Z."/>
            <person name="Zheng J."/>
            <person name="Li H."/>
            <person name="Fang K."/>
            <person name="Wang S."/>
            <person name="He J."/>
            <person name="Zhou D."/>
            <person name="Weng S."/>
            <person name="Chi M."/>
            <person name="Gu Z."/>
            <person name="He J."/>
            <person name="Li F."/>
            <person name="Wang M."/>
        </authorList>
    </citation>
    <scope>NUCLEOTIDE SEQUENCE [LARGE SCALE GENOMIC DNA]</scope>
    <source>
        <strain evidence="22">ZL_2023a</strain>
    </source>
</reference>
<comment type="subcellular location">
    <subcellularLocation>
        <location evidence="3">Mitochondrion matrix</location>
    </subcellularLocation>
</comment>
<evidence type="ECO:0000256" key="11">
    <source>
        <dbReference type="ARBA" id="ARBA00023125"/>
    </source>
</evidence>
<gene>
    <name evidence="22" type="ORF">OTU49_008458</name>
</gene>
<comment type="caution">
    <text evidence="22">The sequence shown here is derived from an EMBL/GenBank/DDBJ whole genome shotgun (WGS) entry which is preliminary data.</text>
</comment>
<dbReference type="InterPro" id="IPR013497">
    <property type="entry name" value="Topo_IA_cen"/>
</dbReference>
<organism evidence="22 23">
    <name type="scientific">Cherax quadricarinatus</name>
    <name type="common">Australian red claw crayfish</name>
    <dbReference type="NCBI Taxonomy" id="27406"/>
    <lineage>
        <taxon>Eukaryota</taxon>
        <taxon>Metazoa</taxon>
        <taxon>Ecdysozoa</taxon>
        <taxon>Arthropoda</taxon>
        <taxon>Crustacea</taxon>
        <taxon>Multicrustacea</taxon>
        <taxon>Malacostraca</taxon>
        <taxon>Eumalacostraca</taxon>
        <taxon>Eucarida</taxon>
        <taxon>Decapoda</taxon>
        <taxon>Pleocyemata</taxon>
        <taxon>Astacidea</taxon>
        <taxon>Parastacoidea</taxon>
        <taxon>Parastacidae</taxon>
        <taxon>Cherax</taxon>
    </lineage>
</organism>
<accession>A0AAW0WRM7</accession>
<dbReference type="AlphaFoldDB" id="A0AAW0WRM7"/>
<dbReference type="InterPro" id="IPR006171">
    <property type="entry name" value="TOPRIM_dom"/>
</dbReference>
<dbReference type="Proteomes" id="UP001445076">
    <property type="component" value="Unassembled WGS sequence"/>
</dbReference>
<evidence type="ECO:0000256" key="12">
    <source>
        <dbReference type="ARBA" id="ARBA00023128"/>
    </source>
</evidence>
<evidence type="ECO:0000256" key="2">
    <source>
        <dbReference type="ARBA" id="ARBA00001946"/>
    </source>
</evidence>
<evidence type="ECO:0000259" key="21">
    <source>
        <dbReference type="PROSITE" id="PS52039"/>
    </source>
</evidence>
<dbReference type="Gene3D" id="1.10.460.10">
    <property type="entry name" value="Topoisomerase I, domain 2"/>
    <property type="match status" value="1"/>
</dbReference>
<dbReference type="InterPro" id="IPR013825">
    <property type="entry name" value="Topo_IA_cen_sub2"/>
</dbReference>
<dbReference type="GO" id="GO:0031422">
    <property type="term" value="C:RecQ family helicase-topoisomerase III complex"/>
    <property type="evidence" value="ECO:0007669"/>
    <property type="project" value="TreeGrafter"/>
</dbReference>
<protein>
    <recommendedName>
        <fullName evidence="17">DNA topoisomerase</fullName>
        <ecNumber evidence="17">5.6.2.1</ecNumber>
    </recommendedName>
</protein>
<keyword evidence="6" id="KW-0677">Repeat</keyword>
<dbReference type="GO" id="GO:0006281">
    <property type="term" value="P:DNA repair"/>
    <property type="evidence" value="ECO:0007669"/>
    <property type="project" value="TreeGrafter"/>
</dbReference>
<name>A0AAW0WRM7_CHEQU</name>
<dbReference type="FunFam" id="1.10.290.10:FF:000001">
    <property type="entry name" value="DNA topoisomerase"/>
    <property type="match status" value="1"/>
</dbReference>
<evidence type="ECO:0000256" key="14">
    <source>
        <dbReference type="ARBA" id="ARBA00056363"/>
    </source>
</evidence>
<dbReference type="Gene3D" id="1.10.290.10">
    <property type="entry name" value="Topoisomerase I, domain 4"/>
    <property type="match status" value="1"/>
</dbReference>
<evidence type="ECO:0000256" key="18">
    <source>
        <dbReference type="SAM" id="MobiDB-lite"/>
    </source>
</evidence>
<evidence type="ECO:0000256" key="1">
    <source>
        <dbReference type="ARBA" id="ARBA00000213"/>
    </source>
</evidence>
<feature type="domain" description="GRF-type" evidence="20">
    <location>
        <begin position="976"/>
        <end position="1018"/>
    </location>
</feature>
<proteinExistence type="inferred from homology"/>
<comment type="cofactor">
    <cofactor evidence="2">
        <name>Mg(2+)</name>
        <dbReference type="ChEBI" id="CHEBI:18420"/>
    </cofactor>
</comment>
<dbReference type="SMART" id="SM00437">
    <property type="entry name" value="TOP1Ac"/>
    <property type="match status" value="1"/>
</dbReference>
<evidence type="ECO:0000256" key="6">
    <source>
        <dbReference type="ARBA" id="ARBA00022737"/>
    </source>
</evidence>
<comment type="catalytic activity">
    <reaction evidence="1 17">
        <text>ATP-independent breakage of single-stranded DNA, followed by passage and rejoining.</text>
        <dbReference type="EC" id="5.6.2.1"/>
    </reaction>
</comment>
<dbReference type="PROSITE" id="PS52039">
    <property type="entry name" value="TOPO_IA_2"/>
    <property type="match status" value="1"/>
</dbReference>
<evidence type="ECO:0000256" key="3">
    <source>
        <dbReference type="ARBA" id="ARBA00004305"/>
    </source>
</evidence>